<name>A0A165YTN2_9BACI</name>
<dbReference type="SUPFAM" id="SSF52540">
    <property type="entry name" value="P-loop containing nucleoside triphosphate hydrolases"/>
    <property type="match status" value="1"/>
</dbReference>
<protein>
    <submittedName>
        <fullName evidence="5">ABC transporter ATP-binding protein</fullName>
    </submittedName>
</protein>
<keyword evidence="2" id="KW-0547">Nucleotide-binding</keyword>
<dbReference type="InterPro" id="IPR032823">
    <property type="entry name" value="BCA_ABC_TP_C"/>
</dbReference>
<evidence type="ECO:0000259" key="4">
    <source>
        <dbReference type="PROSITE" id="PS50893"/>
    </source>
</evidence>
<dbReference type="InterPro" id="IPR003439">
    <property type="entry name" value="ABC_transporter-like_ATP-bd"/>
</dbReference>
<accession>A0A165YTN2</accession>
<dbReference type="SMART" id="SM00382">
    <property type="entry name" value="AAA"/>
    <property type="match status" value="1"/>
</dbReference>
<dbReference type="GO" id="GO:0005524">
    <property type="term" value="F:ATP binding"/>
    <property type="evidence" value="ECO:0007669"/>
    <property type="project" value="UniProtKB-KW"/>
</dbReference>
<evidence type="ECO:0000256" key="3">
    <source>
        <dbReference type="ARBA" id="ARBA00022840"/>
    </source>
</evidence>
<evidence type="ECO:0000313" key="6">
    <source>
        <dbReference type="Proteomes" id="UP000076476"/>
    </source>
</evidence>
<dbReference type="InterPro" id="IPR051120">
    <property type="entry name" value="ABC_AA/LPS_Transport"/>
</dbReference>
<evidence type="ECO:0000256" key="2">
    <source>
        <dbReference type="ARBA" id="ARBA00022741"/>
    </source>
</evidence>
<comment type="caution">
    <text evidence="5">The sequence shown here is derived from an EMBL/GenBank/DDBJ whole genome shotgun (WGS) entry which is preliminary data.</text>
</comment>
<dbReference type="PANTHER" id="PTHR45772">
    <property type="entry name" value="CONSERVED COMPONENT OF ABC TRANSPORTER FOR NATURAL AMINO ACIDS-RELATED"/>
    <property type="match status" value="1"/>
</dbReference>
<dbReference type="Pfam" id="PF12399">
    <property type="entry name" value="BCA_ABC_TP_C"/>
    <property type="match status" value="1"/>
</dbReference>
<sequence>MNPILSCHDIIVDFDGFKALQGVNLDVHHGEIRFLIGPNGAGKTTLLDVICGKTKAADGKVMFQGVDLTKRREHEIVRHGIARKFQNPSVFTELTVFENMELSIKQNRNLFSVMKAKLTADEKDEITAMLERTDLLDRAYDPAGLLSHGQKQWLEIGMQLLQKPEVLLLDEPIAGMTGAEREKTGLFIQEIAEKCAVLIVEHDMDFVRNFAEQVTVMHEGKILCEGSMEEVQQNELVAEVYLGREAKVC</sequence>
<dbReference type="PROSITE" id="PS50893">
    <property type="entry name" value="ABC_TRANSPORTER_2"/>
    <property type="match status" value="1"/>
</dbReference>
<keyword evidence="6" id="KW-1185">Reference proteome</keyword>
<dbReference type="Pfam" id="PF00005">
    <property type="entry name" value="ABC_tran"/>
    <property type="match status" value="1"/>
</dbReference>
<proteinExistence type="predicted"/>
<dbReference type="NCBIfam" id="TIGR03411">
    <property type="entry name" value="urea_trans_UrtD"/>
    <property type="match status" value="1"/>
</dbReference>
<dbReference type="PANTHER" id="PTHR45772:SF8">
    <property type="entry name" value="HIGH-AFFINITY BRANCHED-CHAIN AMINO ACID TRANSPORT ATP-BINDING PROTEIN"/>
    <property type="match status" value="1"/>
</dbReference>
<dbReference type="Proteomes" id="UP000076476">
    <property type="component" value="Unassembled WGS sequence"/>
</dbReference>
<dbReference type="InterPro" id="IPR017781">
    <property type="entry name" value="ABC_transptr_urea_ATP-bd_UrtD"/>
</dbReference>
<feature type="domain" description="ABC transporter" evidence="4">
    <location>
        <begin position="5"/>
        <end position="244"/>
    </location>
</feature>
<dbReference type="AlphaFoldDB" id="A0A165YTN2"/>
<dbReference type="InterPro" id="IPR003593">
    <property type="entry name" value="AAA+_ATPase"/>
</dbReference>
<dbReference type="GO" id="GO:0005886">
    <property type="term" value="C:plasma membrane"/>
    <property type="evidence" value="ECO:0007669"/>
    <property type="project" value="TreeGrafter"/>
</dbReference>
<organism evidence="5 6">
    <name type="scientific">Aeribacillus pallidus</name>
    <dbReference type="NCBI Taxonomy" id="33936"/>
    <lineage>
        <taxon>Bacteria</taxon>
        <taxon>Bacillati</taxon>
        <taxon>Bacillota</taxon>
        <taxon>Bacilli</taxon>
        <taxon>Bacillales</taxon>
        <taxon>Bacillaceae</taxon>
        <taxon>Aeribacillus</taxon>
    </lineage>
</organism>
<dbReference type="STRING" id="33936.AZI98_03210"/>
<dbReference type="FunFam" id="3.40.50.300:FF:000421">
    <property type="entry name" value="Branched-chain amino acid ABC transporter ATP-binding protein"/>
    <property type="match status" value="1"/>
</dbReference>
<gene>
    <name evidence="5" type="ORF">AZI98_03210</name>
</gene>
<keyword evidence="3 5" id="KW-0067">ATP-binding</keyword>
<dbReference type="Gene3D" id="3.40.50.300">
    <property type="entry name" value="P-loop containing nucleotide triphosphate hydrolases"/>
    <property type="match status" value="1"/>
</dbReference>
<dbReference type="EMBL" id="LWBR01000009">
    <property type="protein sequence ID" value="KZN97434.1"/>
    <property type="molecule type" value="Genomic_DNA"/>
</dbReference>
<evidence type="ECO:0000256" key="1">
    <source>
        <dbReference type="ARBA" id="ARBA00022448"/>
    </source>
</evidence>
<dbReference type="GeneID" id="301125770"/>
<dbReference type="GO" id="GO:0016887">
    <property type="term" value="F:ATP hydrolysis activity"/>
    <property type="evidence" value="ECO:0007669"/>
    <property type="project" value="InterPro"/>
</dbReference>
<dbReference type="InterPro" id="IPR027417">
    <property type="entry name" value="P-loop_NTPase"/>
</dbReference>
<reference evidence="5 6" key="1">
    <citation type="submission" date="2016-04" db="EMBL/GenBank/DDBJ databases">
        <title>Draft genome sequence of Aeribacillus pallidus 8m3 from petroleum reservoir.</title>
        <authorList>
            <person name="Poltaraus A.B."/>
            <person name="Nazina T.N."/>
            <person name="Tourova T.P."/>
            <person name="Malakho S.M."/>
            <person name="Korshunova A.V."/>
            <person name="Sokolova D.S."/>
        </authorList>
    </citation>
    <scope>NUCLEOTIDE SEQUENCE [LARGE SCALE GENOMIC DNA]</scope>
    <source>
        <strain evidence="5 6">8m3</strain>
    </source>
</reference>
<dbReference type="CDD" id="cd03219">
    <property type="entry name" value="ABC_Mj1267_LivG_branched"/>
    <property type="match status" value="1"/>
</dbReference>
<dbReference type="RefSeq" id="WP_063386859.1">
    <property type="nucleotide sequence ID" value="NZ_LWBR01000009.1"/>
</dbReference>
<evidence type="ECO:0000313" key="5">
    <source>
        <dbReference type="EMBL" id="KZN97434.1"/>
    </source>
</evidence>
<dbReference type="OrthoDB" id="9805514at2"/>
<keyword evidence="1" id="KW-0813">Transport</keyword>